<dbReference type="GO" id="GO:0015990">
    <property type="term" value="P:electron transport coupled proton transport"/>
    <property type="evidence" value="ECO:0007669"/>
    <property type="project" value="TreeGrafter"/>
</dbReference>
<dbReference type="PANTHER" id="PTHR10422">
    <property type="entry name" value="CYTOCHROME C OXIDASE SUBUNIT 1"/>
    <property type="match status" value="1"/>
</dbReference>
<keyword evidence="8" id="KW-0479">Metal-binding</keyword>
<evidence type="ECO:0000256" key="6">
    <source>
        <dbReference type="ARBA" id="ARBA00022660"/>
    </source>
</evidence>
<evidence type="ECO:0000256" key="11">
    <source>
        <dbReference type="ARBA" id="ARBA00023004"/>
    </source>
</evidence>
<evidence type="ECO:0000256" key="9">
    <source>
        <dbReference type="ARBA" id="ARBA00022982"/>
    </source>
</evidence>
<feature type="transmembrane region" description="Helical" evidence="15">
    <location>
        <begin position="191"/>
        <end position="217"/>
    </location>
</feature>
<dbReference type="AlphaFoldDB" id="A0A5E5P6E9"/>
<evidence type="ECO:0000256" key="12">
    <source>
        <dbReference type="ARBA" id="ARBA00023008"/>
    </source>
</evidence>
<dbReference type="Gene3D" id="1.20.210.10">
    <property type="entry name" value="Cytochrome c oxidase-like, subunit I domain"/>
    <property type="match status" value="1"/>
</dbReference>
<dbReference type="Proteomes" id="UP000364291">
    <property type="component" value="Unassembled WGS sequence"/>
</dbReference>
<dbReference type="InterPro" id="IPR023616">
    <property type="entry name" value="Cyt_c_oxase-like_su1_dom"/>
</dbReference>
<keyword evidence="13 15" id="KW-0472">Membrane</keyword>
<protein>
    <submittedName>
        <fullName evidence="17">Cytochrome bo(3) ubiquinol oxidase subunit 1</fullName>
        <ecNumber evidence="17">1.10.3.10</ecNumber>
    </submittedName>
</protein>
<evidence type="ECO:0000256" key="5">
    <source>
        <dbReference type="ARBA" id="ARBA00022617"/>
    </source>
</evidence>
<dbReference type="SUPFAM" id="SSF81442">
    <property type="entry name" value="Cytochrome c oxidase subunit I-like"/>
    <property type="match status" value="1"/>
</dbReference>
<keyword evidence="11" id="KW-0408">Iron</keyword>
<feature type="transmembrane region" description="Helical" evidence="15">
    <location>
        <begin position="382"/>
        <end position="404"/>
    </location>
</feature>
<dbReference type="GO" id="GO:0020037">
    <property type="term" value="F:heme binding"/>
    <property type="evidence" value="ECO:0007669"/>
    <property type="project" value="InterPro"/>
</dbReference>
<feature type="transmembrane region" description="Helical" evidence="15">
    <location>
        <begin position="104"/>
        <end position="129"/>
    </location>
</feature>
<evidence type="ECO:0000256" key="10">
    <source>
        <dbReference type="ARBA" id="ARBA00022989"/>
    </source>
</evidence>
<dbReference type="Pfam" id="PF00115">
    <property type="entry name" value="COX1"/>
    <property type="match status" value="1"/>
</dbReference>
<gene>
    <name evidence="17" type="primary">cyoB_3</name>
    <name evidence="17" type="ORF">PAP18089_02920</name>
</gene>
<dbReference type="PRINTS" id="PR01165">
    <property type="entry name" value="CYCOXIDASEI"/>
</dbReference>
<dbReference type="GO" id="GO:0046872">
    <property type="term" value="F:metal ion binding"/>
    <property type="evidence" value="ECO:0007669"/>
    <property type="project" value="UniProtKB-KW"/>
</dbReference>
<dbReference type="FunFam" id="1.20.210.10:FF:000002">
    <property type="entry name" value="Cytochrome o ubiquinol oxidase, subunit I"/>
    <property type="match status" value="1"/>
</dbReference>
<dbReference type="PROSITE" id="PS50855">
    <property type="entry name" value="COX1"/>
    <property type="match status" value="1"/>
</dbReference>
<evidence type="ECO:0000256" key="7">
    <source>
        <dbReference type="ARBA" id="ARBA00022692"/>
    </source>
</evidence>
<dbReference type="GO" id="GO:0009060">
    <property type="term" value="P:aerobic respiration"/>
    <property type="evidence" value="ECO:0007669"/>
    <property type="project" value="InterPro"/>
</dbReference>
<organism evidence="17 18">
    <name type="scientific">Pandoraea apista</name>
    <dbReference type="NCBI Taxonomy" id="93218"/>
    <lineage>
        <taxon>Bacteria</taxon>
        <taxon>Pseudomonadati</taxon>
        <taxon>Pseudomonadota</taxon>
        <taxon>Betaproteobacteria</taxon>
        <taxon>Burkholderiales</taxon>
        <taxon>Burkholderiaceae</taxon>
        <taxon>Pandoraea</taxon>
    </lineage>
</organism>
<evidence type="ECO:0000313" key="18">
    <source>
        <dbReference type="Proteomes" id="UP000364291"/>
    </source>
</evidence>
<keyword evidence="12" id="KW-0186">Copper</keyword>
<keyword evidence="4" id="KW-1003">Cell membrane</keyword>
<evidence type="ECO:0000256" key="1">
    <source>
        <dbReference type="ARBA" id="ARBA00004651"/>
    </source>
</evidence>
<dbReference type="GO" id="GO:0004129">
    <property type="term" value="F:cytochrome-c oxidase activity"/>
    <property type="evidence" value="ECO:0007669"/>
    <property type="project" value="InterPro"/>
</dbReference>
<evidence type="ECO:0000256" key="8">
    <source>
        <dbReference type="ARBA" id="ARBA00022723"/>
    </source>
</evidence>
<keyword evidence="3 14" id="KW-0813">Transport</keyword>
<dbReference type="InterPro" id="IPR036927">
    <property type="entry name" value="Cyt_c_oxase-like_su1_sf"/>
</dbReference>
<feature type="transmembrane region" description="Helical" evidence="15">
    <location>
        <begin position="20"/>
        <end position="41"/>
    </location>
</feature>
<proteinExistence type="inferred from homology"/>
<name>A0A5E5P6E9_9BURK</name>
<dbReference type="EC" id="1.10.3.10" evidence="17"/>
<keyword evidence="17" id="KW-0560">Oxidoreductase</keyword>
<keyword evidence="9 14" id="KW-0249">Electron transport</keyword>
<evidence type="ECO:0000256" key="13">
    <source>
        <dbReference type="ARBA" id="ARBA00023136"/>
    </source>
</evidence>
<dbReference type="InterPro" id="IPR023615">
    <property type="entry name" value="Cyt_c_Oxase_su1_BS"/>
</dbReference>
<evidence type="ECO:0000256" key="15">
    <source>
        <dbReference type="SAM" id="Phobius"/>
    </source>
</evidence>
<feature type="transmembrane region" description="Helical" evidence="15">
    <location>
        <begin position="318"/>
        <end position="336"/>
    </location>
</feature>
<feature type="transmembrane region" description="Helical" evidence="15">
    <location>
        <begin position="457"/>
        <end position="476"/>
    </location>
</feature>
<accession>A0A5E5P6E9</accession>
<evidence type="ECO:0000256" key="2">
    <source>
        <dbReference type="ARBA" id="ARBA00009578"/>
    </source>
</evidence>
<feature type="transmembrane region" description="Helical" evidence="15">
    <location>
        <begin position="348"/>
        <end position="370"/>
    </location>
</feature>
<keyword evidence="6 14" id="KW-0679">Respiratory chain</keyword>
<dbReference type="NCBIfam" id="TIGR02843">
    <property type="entry name" value="CyoB"/>
    <property type="match status" value="1"/>
</dbReference>
<evidence type="ECO:0000256" key="4">
    <source>
        <dbReference type="ARBA" id="ARBA00022475"/>
    </source>
</evidence>
<feature type="transmembrane region" description="Helical" evidence="15">
    <location>
        <begin position="595"/>
        <end position="628"/>
    </location>
</feature>
<dbReference type="GO" id="GO:0016682">
    <property type="term" value="F:oxidoreductase activity, acting on diphenols and related substances as donors, oxygen as acceptor"/>
    <property type="evidence" value="ECO:0007669"/>
    <property type="project" value="InterPro"/>
</dbReference>
<comment type="subcellular location">
    <subcellularLocation>
        <location evidence="1">Cell membrane</location>
        <topology evidence="1">Multi-pass membrane protein</topology>
    </subcellularLocation>
</comment>
<dbReference type="CDD" id="cd01662">
    <property type="entry name" value="Ubiquinol_Oxidase_I"/>
    <property type="match status" value="1"/>
</dbReference>
<sequence>MSTLFGKLTLEAIPYHEPIIVGAVGMMVLGVLGIVALLTYFGKWKYLWNEWVTSVDHKKIGVMYVLVALVMLLRGFADAMMMRTQLALAHNSGGILPPDHYDQIFTAHGVIMIFFVAMPFMTGLVNLVVPLQIGARDVAFPFLNTLSFWLFVAGAALVNLSLGVGEFARTGWLAYPPLSGIQYSPGVGVDYYIWALQISGLGTLLTGVNFVVTILKMRAPGMNLMKMPIFTWTSLCTMVLVCAAFPVLTVTLALLSLDRYLDFHFFTNELGGNPMMYINLIWIWGHPEVYILILPAFGIFSEIISTFSGKKLFGYKSMVYATAAIMVLSFLVWAHHFFTMGSGASVNAFFGIATMIISIPTGVKIFNWLFTMYRGRVQMTVPVLWTLGFIVTFVIGGMTGVLLAVPGADFVLHNSLFLIAHFHNVIIGGVLFGYIAGMNYWFPKAFGFKLDERLGKASFWCWLIGFYLAFMPLYVLGLMGMTRRLNHYSNPDWQPWLIAALIGALFIAAGIGFQVLQLVVSIKNRKALADTTGDPWNGRTLEWMTSSPPQFYNFAEEPRVHDIDELAYRKEHGIKSDLKTSYAPIHMPKNTGAGFIISAFSLVFGFAAIWHIWWLAIVGFVGMIVTFICRSNDDSIDYYVQSPEVVAIESAHHQALAAAAKA</sequence>
<dbReference type="PROSITE" id="PS00077">
    <property type="entry name" value="COX1_CUB"/>
    <property type="match status" value="1"/>
</dbReference>
<comment type="similarity">
    <text evidence="2 14">Belongs to the heme-copper respiratory oxidase family.</text>
</comment>
<feature type="transmembrane region" description="Helical" evidence="15">
    <location>
        <begin position="229"/>
        <end position="255"/>
    </location>
</feature>
<dbReference type="GO" id="GO:0005886">
    <property type="term" value="C:plasma membrane"/>
    <property type="evidence" value="ECO:0007669"/>
    <property type="project" value="UniProtKB-SubCell"/>
</dbReference>
<keyword evidence="10 15" id="KW-1133">Transmembrane helix</keyword>
<feature type="domain" description="Cytochrome oxidase subunit I profile" evidence="16">
    <location>
        <begin position="42"/>
        <end position="561"/>
    </location>
</feature>
<dbReference type="InterPro" id="IPR000883">
    <property type="entry name" value="Cyt_C_Oxase_1"/>
</dbReference>
<evidence type="ECO:0000256" key="3">
    <source>
        <dbReference type="ARBA" id="ARBA00022448"/>
    </source>
</evidence>
<dbReference type="GO" id="GO:0022904">
    <property type="term" value="P:respiratory electron transport chain"/>
    <property type="evidence" value="ECO:0007669"/>
    <property type="project" value="TreeGrafter"/>
</dbReference>
<reference evidence="17 18" key="1">
    <citation type="submission" date="2019-08" db="EMBL/GenBank/DDBJ databases">
        <authorList>
            <person name="Peeters C."/>
        </authorList>
    </citation>
    <scope>NUCLEOTIDE SEQUENCE [LARGE SCALE GENOMIC DNA]</scope>
    <source>
        <strain evidence="17 18">LMG 18089</strain>
    </source>
</reference>
<feature type="transmembrane region" description="Helical" evidence="15">
    <location>
        <begin position="275"/>
        <end position="297"/>
    </location>
</feature>
<feature type="transmembrane region" description="Helical" evidence="15">
    <location>
        <begin position="496"/>
        <end position="516"/>
    </location>
</feature>
<feature type="transmembrane region" description="Helical" evidence="15">
    <location>
        <begin position="141"/>
        <end position="162"/>
    </location>
</feature>
<evidence type="ECO:0000259" key="16">
    <source>
        <dbReference type="PROSITE" id="PS50855"/>
    </source>
</evidence>
<evidence type="ECO:0000313" key="17">
    <source>
        <dbReference type="EMBL" id="VVG71930.1"/>
    </source>
</evidence>
<keyword evidence="5 14" id="KW-0349">Heme</keyword>
<feature type="transmembrane region" description="Helical" evidence="15">
    <location>
        <begin position="62"/>
        <end position="84"/>
    </location>
</feature>
<feature type="transmembrane region" description="Helical" evidence="15">
    <location>
        <begin position="416"/>
        <end position="436"/>
    </location>
</feature>
<dbReference type="PANTHER" id="PTHR10422:SF35">
    <property type="entry name" value="CYTOCHROME BO(3) UBIQUINOL OXIDASE SUBUNIT 1"/>
    <property type="match status" value="1"/>
</dbReference>
<dbReference type="InterPro" id="IPR014207">
    <property type="entry name" value="Cyt_c_ubiqinol_oxidase_su1"/>
</dbReference>
<dbReference type="EMBL" id="CABPSX010000005">
    <property type="protein sequence ID" value="VVG71930.1"/>
    <property type="molecule type" value="Genomic_DNA"/>
</dbReference>
<evidence type="ECO:0000256" key="14">
    <source>
        <dbReference type="RuleBase" id="RU000370"/>
    </source>
</evidence>
<keyword evidence="7 14" id="KW-0812">Transmembrane</keyword>
<dbReference type="GO" id="GO:0009486">
    <property type="term" value="F:cytochrome bo3 ubiquinol oxidase activity"/>
    <property type="evidence" value="ECO:0007669"/>
    <property type="project" value="TreeGrafter"/>
</dbReference>